<evidence type="ECO:0000256" key="4">
    <source>
        <dbReference type="ARBA" id="ARBA00022840"/>
    </source>
</evidence>
<evidence type="ECO:0000259" key="7">
    <source>
        <dbReference type="PROSITE" id="PS50162"/>
    </source>
</evidence>
<sequence>MSNFLGQLPEHLQEIARQVNVLTPEAILTTPRIKFLDTRSFELDTCVHSCSPEDVRILKDAAAKWLAETPTSADALFKIPARLKWSRLTFGCSSLDECTGGGISIRGITEICGASGVGKSQILLQLSISVQLPPRLGGLGKGVAFICTEDVFPSRRLLQISKAFEARYPEEQLNFLGNIFIEHQYESQPLLDCVKNRLSQLLQEHSIGLIIIDSVAAIFRLYTDFDDRARDMRRMVHALLSYADKYGCAVVCTNQMTASGQADHNALQDVPCLGLQWSNLGRTRIRISRVPKQYKQGDQLITVRKMEILYSPETPNAFAEFLITTEGVVNVPRPIRSHGKSKKPSDLSC</sequence>
<evidence type="ECO:0000313" key="8">
    <source>
        <dbReference type="EMBL" id="EDV91505.1"/>
    </source>
</evidence>
<dbReference type="PIRSF" id="PIRSF005856">
    <property type="entry name" value="Rad51"/>
    <property type="match status" value="1"/>
</dbReference>
<dbReference type="CDD" id="cd19491">
    <property type="entry name" value="XRCC3"/>
    <property type="match status" value="1"/>
</dbReference>
<dbReference type="GO" id="GO:0005657">
    <property type="term" value="C:replication fork"/>
    <property type="evidence" value="ECO:0007669"/>
    <property type="project" value="TreeGrafter"/>
</dbReference>
<dbReference type="PhylomeDB" id="B4JTS6"/>
<evidence type="ECO:0000256" key="5">
    <source>
        <dbReference type="ARBA" id="ARBA00023204"/>
    </source>
</evidence>
<evidence type="ECO:0000256" key="6">
    <source>
        <dbReference type="ARBA" id="ARBA00023242"/>
    </source>
</evidence>
<dbReference type="OMA" id="PCLGLQW"/>
<reference evidence="8 9" key="1">
    <citation type="journal article" date="2007" name="Nature">
        <title>Evolution of genes and genomes on the Drosophila phylogeny.</title>
        <authorList>
            <consortium name="Drosophila 12 Genomes Consortium"/>
            <person name="Clark A.G."/>
            <person name="Eisen M.B."/>
            <person name="Smith D.R."/>
            <person name="Bergman C.M."/>
            <person name="Oliver B."/>
            <person name="Markow T.A."/>
            <person name="Kaufman T.C."/>
            <person name="Kellis M."/>
            <person name="Gelbart W."/>
            <person name="Iyer V.N."/>
            <person name="Pollard D.A."/>
            <person name="Sackton T.B."/>
            <person name="Larracuente A.M."/>
            <person name="Singh N.D."/>
            <person name="Abad J.P."/>
            <person name="Abt D.N."/>
            <person name="Adryan B."/>
            <person name="Aguade M."/>
            <person name="Akashi H."/>
            <person name="Anderson W.W."/>
            <person name="Aquadro C.F."/>
            <person name="Ardell D.H."/>
            <person name="Arguello R."/>
            <person name="Artieri C.G."/>
            <person name="Barbash D.A."/>
            <person name="Barker D."/>
            <person name="Barsanti P."/>
            <person name="Batterham P."/>
            <person name="Batzoglou S."/>
            <person name="Begun D."/>
            <person name="Bhutkar A."/>
            <person name="Blanco E."/>
            <person name="Bosak S.A."/>
            <person name="Bradley R.K."/>
            <person name="Brand A.D."/>
            <person name="Brent M.R."/>
            <person name="Brooks A.N."/>
            <person name="Brown R.H."/>
            <person name="Butlin R.K."/>
            <person name="Caggese C."/>
            <person name="Calvi B.R."/>
            <person name="Bernardo de Carvalho A."/>
            <person name="Caspi A."/>
            <person name="Castrezana S."/>
            <person name="Celniker S.E."/>
            <person name="Chang J.L."/>
            <person name="Chapple C."/>
            <person name="Chatterji S."/>
            <person name="Chinwalla A."/>
            <person name="Civetta A."/>
            <person name="Clifton S.W."/>
            <person name="Comeron J.M."/>
            <person name="Costello J.C."/>
            <person name="Coyne J.A."/>
            <person name="Daub J."/>
            <person name="David R.G."/>
            <person name="Delcher A.L."/>
            <person name="Delehaunty K."/>
            <person name="Do C.B."/>
            <person name="Ebling H."/>
            <person name="Edwards K."/>
            <person name="Eickbush T."/>
            <person name="Evans J.D."/>
            <person name="Filipski A."/>
            <person name="Findeiss S."/>
            <person name="Freyhult E."/>
            <person name="Fulton L."/>
            <person name="Fulton R."/>
            <person name="Garcia A.C."/>
            <person name="Gardiner A."/>
            <person name="Garfield D.A."/>
            <person name="Garvin B.E."/>
            <person name="Gibson G."/>
            <person name="Gilbert D."/>
            <person name="Gnerre S."/>
            <person name="Godfrey J."/>
            <person name="Good R."/>
            <person name="Gotea V."/>
            <person name="Gravely B."/>
            <person name="Greenberg A.J."/>
            <person name="Griffiths-Jones S."/>
            <person name="Gross S."/>
            <person name="Guigo R."/>
            <person name="Gustafson E.A."/>
            <person name="Haerty W."/>
            <person name="Hahn M.W."/>
            <person name="Halligan D.L."/>
            <person name="Halpern A.L."/>
            <person name="Halter G.M."/>
            <person name="Han M.V."/>
            <person name="Heger A."/>
            <person name="Hillier L."/>
            <person name="Hinrichs A.S."/>
            <person name="Holmes I."/>
            <person name="Hoskins R.A."/>
            <person name="Hubisz M.J."/>
            <person name="Hultmark D."/>
            <person name="Huntley M.A."/>
            <person name="Jaffe D.B."/>
            <person name="Jagadeeshan S."/>
            <person name="Jeck W.R."/>
            <person name="Johnson J."/>
            <person name="Jones C.D."/>
            <person name="Jordan W.C."/>
            <person name="Karpen G.H."/>
            <person name="Kataoka E."/>
            <person name="Keightley P.D."/>
            <person name="Kheradpour P."/>
            <person name="Kirkness E.F."/>
            <person name="Koerich L.B."/>
            <person name="Kristiansen K."/>
            <person name="Kudrna D."/>
            <person name="Kulathinal R.J."/>
            <person name="Kumar S."/>
            <person name="Kwok R."/>
            <person name="Lander E."/>
            <person name="Langley C.H."/>
            <person name="Lapoint R."/>
            <person name="Lazzaro B.P."/>
            <person name="Lee S.J."/>
            <person name="Levesque L."/>
            <person name="Li R."/>
            <person name="Lin C.F."/>
            <person name="Lin M.F."/>
            <person name="Lindblad-Toh K."/>
            <person name="Llopart A."/>
            <person name="Long M."/>
            <person name="Low L."/>
            <person name="Lozovsky E."/>
            <person name="Lu J."/>
            <person name="Luo M."/>
            <person name="Machado C.A."/>
            <person name="Makalowski W."/>
            <person name="Marzo M."/>
            <person name="Matsuda M."/>
            <person name="Matzkin L."/>
            <person name="McAllister B."/>
            <person name="McBride C.S."/>
            <person name="McKernan B."/>
            <person name="McKernan K."/>
            <person name="Mendez-Lago M."/>
            <person name="Minx P."/>
            <person name="Mollenhauer M.U."/>
            <person name="Montooth K."/>
            <person name="Mount S.M."/>
            <person name="Mu X."/>
            <person name="Myers E."/>
            <person name="Negre B."/>
            <person name="Newfeld S."/>
            <person name="Nielsen R."/>
            <person name="Noor M.A."/>
            <person name="O'Grady P."/>
            <person name="Pachter L."/>
            <person name="Papaceit M."/>
            <person name="Parisi M.J."/>
            <person name="Parisi M."/>
            <person name="Parts L."/>
            <person name="Pedersen J.S."/>
            <person name="Pesole G."/>
            <person name="Phillippy A.M."/>
            <person name="Ponting C.P."/>
            <person name="Pop M."/>
            <person name="Porcelli D."/>
            <person name="Powell J.R."/>
            <person name="Prohaska S."/>
            <person name="Pruitt K."/>
            <person name="Puig M."/>
            <person name="Quesneville H."/>
            <person name="Ram K.R."/>
            <person name="Rand D."/>
            <person name="Rasmussen M.D."/>
            <person name="Reed L.K."/>
            <person name="Reenan R."/>
            <person name="Reily A."/>
            <person name="Remington K.A."/>
            <person name="Rieger T.T."/>
            <person name="Ritchie M.G."/>
            <person name="Robin C."/>
            <person name="Rogers Y.H."/>
            <person name="Rohde C."/>
            <person name="Rozas J."/>
            <person name="Rubenfield M.J."/>
            <person name="Ruiz A."/>
            <person name="Russo S."/>
            <person name="Salzberg S.L."/>
            <person name="Sanchez-Gracia A."/>
            <person name="Saranga D.J."/>
            <person name="Sato H."/>
            <person name="Schaeffer S.W."/>
            <person name="Schatz M.C."/>
            <person name="Schlenke T."/>
            <person name="Schwartz R."/>
            <person name="Segarra C."/>
            <person name="Singh R.S."/>
            <person name="Sirot L."/>
            <person name="Sirota M."/>
            <person name="Sisneros N.B."/>
            <person name="Smith C.D."/>
            <person name="Smith T.F."/>
            <person name="Spieth J."/>
            <person name="Stage D.E."/>
            <person name="Stark A."/>
            <person name="Stephan W."/>
            <person name="Strausberg R.L."/>
            <person name="Strempel S."/>
            <person name="Sturgill D."/>
            <person name="Sutton G."/>
            <person name="Sutton G.G."/>
            <person name="Tao W."/>
            <person name="Teichmann S."/>
            <person name="Tobari Y.N."/>
            <person name="Tomimura Y."/>
            <person name="Tsolas J.M."/>
            <person name="Valente V.L."/>
            <person name="Venter E."/>
            <person name="Venter J.C."/>
            <person name="Vicario S."/>
            <person name="Vieira F.G."/>
            <person name="Vilella A.J."/>
            <person name="Villasante A."/>
            <person name="Walenz B."/>
            <person name="Wang J."/>
            <person name="Wasserman M."/>
            <person name="Watts T."/>
            <person name="Wilson D."/>
            <person name="Wilson R.K."/>
            <person name="Wing R.A."/>
            <person name="Wolfner M.F."/>
            <person name="Wong A."/>
            <person name="Wong G.K."/>
            <person name="Wu C.I."/>
            <person name="Wu G."/>
            <person name="Yamamoto D."/>
            <person name="Yang H.P."/>
            <person name="Yang S.P."/>
            <person name="Yorke J.A."/>
            <person name="Yoshida K."/>
            <person name="Zdobnov E."/>
            <person name="Zhang P."/>
            <person name="Zhang Y."/>
            <person name="Zimin A.V."/>
            <person name="Baldwin J."/>
            <person name="Abdouelleil A."/>
            <person name="Abdulkadir J."/>
            <person name="Abebe A."/>
            <person name="Abera B."/>
            <person name="Abreu J."/>
            <person name="Acer S.C."/>
            <person name="Aftuck L."/>
            <person name="Alexander A."/>
            <person name="An P."/>
            <person name="Anderson E."/>
            <person name="Anderson S."/>
            <person name="Arachi H."/>
            <person name="Azer M."/>
            <person name="Bachantsang P."/>
            <person name="Barry A."/>
            <person name="Bayul T."/>
            <person name="Berlin A."/>
            <person name="Bessette D."/>
            <person name="Bloom T."/>
            <person name="Blye J."/>
            <person name="Boguslavskiy L."/>
            <person name="Bonnet C."/>
            <person name="Boukhgalter B."/>
            <person name="Bourzgui I."/>
            <person name="Brown A."/>
            <person name="Cahill P."/>
            <person name="Channer S."/>
            <person name="Cheshatsang Y."/>
            <person name="Chuda L."/>
            <person name="Citroen M."/>
            <person name="Collymore A."/>
            <person name="Cooke P."/>
            <person name="Costello M."/>
            <person name="D'Aco K."/>
            <person name="Daza R."/>
            <person name="De Haan G."/>
            <person name="DeGray S."/>
            <person name="DeMaso C."/>
            <person name="Dhargay N."/>
            <person name="Dooley K."/>
            <person name="Dooley E."/>
            <person name="Doricent M."/>
            <person name="Dorje P."/>
            <person name="Dorjee K."/>
            <person name="Dupes A."/>
            <person name="Elong R."/>
            <person name="Falk J."/>
            <person name="Farina A."/>
            <person name="Faro S."/>
            <person name="Ferguson D."/>
            <person name="Fisher S."/>
            <person name="Foley C.D."/>
            <person name="Franke A."/>
            <person name="Friedrich D."/>
            <person name="Gadbois L."/>
            <person name="Gearin G."/>
            <person name="Gearin C.R."/>
            <person name="Giannoukos G."/>
            <person name="Goode T."/>
            <person name="Graham J."/>
            <person name="Grandbois E."/>
            <person name="Grewal S."/>
            <person name="Gyaltsen K."/>
            <person name="Hafez N."/>
            <person name="Hagos B."/>
            <person name="Hall J."/>
            <person name="Henson C."/>
            <person name="Hollinger A."/>
            <person name="Honan T."/>
            <person name="Huard M.D."/>
            <person name="Hughes L."/>
            <person name="Hurhula B."/>
            <person name="Husby M.E."/>
            <person name="Kamat A."/>
            <person name="Kanga B."/>
            <person name="Kashin S."/>
            <person name="Khazanovich D."/>
            <person name="Kisner P."/>
            <person name="Lance K."/>
            <person name="Lara M."/>
            <person name="Lee W."/>
            <person name="Lennon N."/>
            <person name="Letendre F."/>
            <person name="LeVine R."/>
            <person name="Lipovsky A."/>
            <person name="Liu X."/>
            <person name="Liu J."/>
            <person name="Liu S."/>
            <person name="Lokyitsang T."/>
            <person name="Lokyitsang Y."/>
            <person name="Lubonja R."/>
            <person name="Lui A."/>
            <person name="MacDonald P."/>
            <person name="Magnisalis V."/>
            <person name="Maru K."/>
            <person name="Matthews C."/>
            <person name="McCusker W."/>
            <person name="McDonough S."/>
            <person name="Mehta T."/>
            <person name="Meldrim J."/>
            <person name="Meneus L."/>
            <person name="Mihai O."/>
            <person name="Mihalev A."/>
            <person name="Mihova T."/>
            <person name="Mittelman R."/>
            <person name="Mlenga V."/>
            <person name="Montmayeur A."/>
            <person name="Mulrain L."/>
            <person name="Navidi A."/>
            <person name="Naylor J."/>
            <person name="Negash T."/>
            <person name="Nguyen T."/>
            <person name="Nguyen N."/>
            <person name="Nicol R."/>
            <person name="Norbu C."/>
            <person name="Norbu N."/>
            <person name="Novod N."/>
            <person name="O'Neill B."/>
            <person name="Osman S."/>
            <person name="Markiewicz E."/>
            <person name="Oyono O.L."/>
            <person name="Patti C."/>
            <person name="Phunkhang P."/>
            <person name="Pierre F."/>
            <person name="Priest M."/>
            <person name="Raghuraman S."/>
            <person name="Rege F."/>
            <person name="Reyes R."/>
            <person name="Rise C."/>
            <person name="Rogov P."/>
            <person name="Ross K."/>
            <person name="Ryan E."/>
            <person name="Settipalli S."/>
            <person name="Shea T."/>
            <person name="Sherpa N."/>
            <person name="Shi L."/>
            <person name="Shih D."/>
            <person name="Sparrow T."/>
            <person name="Spaulding J."/>
            <person name="Stalker J."/>
            <person name="Stange-Thomann N."/>
            <person name="Stavropoulos S."/>
            <person name="Stone C."/>
            <person name="Strader C."/>
            <person name="Tesfaye S."/>
            <person name="Thomson T."/>
            <person name="Thoulutsang Y."/>
            <person name="Thoulutsang D."/>
            <person name="Topham K."/>
            <person name="Topping I."/>
            <person name="Tsamla T."/>
            <person name="Vassiliev H."/>
            <person name="Vo A."/>
            <person name="Wangchuk T."/>
            <person name="Wangdi T."/>
            <person name="Weiand M."/>
            <person name="Wilkinson J."/>
            <person name="Wilson A."/>
            <person name="Yadav S."/>
            <person name="Young G."/>
            <person name="Yu Q."/>
            <person name="Zembek L."/>
            <person name="Zhong D."/>
            <person name="Zimmer A."/>
            <person name="Zwirko Z."/>
            <person name="Jaffe D.B."/>
            <person name="Alvarez P."/>
            <person name="Brockman W."/>
            <person name="Butler J."/>
            <person name="Chin C."/>
            <person name="Gnerre S."/>
            <person name="Grabherr M."/>
            <person name="Kleber M."/>
            <person name="Mauceli E."/>
            <person name="MacCallum I."/>
        </authorList>
    </citation>
    <scope>NUCLEOTIDE SEQUENCE [LARGE SCALE GENOMIC DNA]</scope>
    <source>
        <strain evidence="9">Tucson 15287-2541.00</strain>
    </source>
</reference>
<dbReference type="FunFam" id="3.40.50.300:FF:002736">
    <property type="entry name" value="Spindle B"/>
    <property type="match status" value="1"/>
</dbReference>
<dbReference type="STRING" id="7222.B4JTS6"/>
<dbReference type="GO" id="GO:0000722">
    <property type="term" value="P:telomere maintenance via recombination"/>
    <property type="evidence" value="ECO:0007669"/>
    <property type="project" value="TreeGrafter"/>
</dbReference>
<evidence type="ECO:0000256" key="1">
    <source>
        <dbReference type="ARBA" id="ARBA00004123"/>
    </source>
</evidence>
<dbReference type="GO" id="GO:0005524">
    <property type="term" value="F:ATP binding"/>
    <property type="evidence" value="ECO:0007669"/>
    <property type="project" value="UniProtKB-KW"/>
</dbReference>
<dbReference type="KEGG" id="dgr:6568295"/>
<dbReference type="PANTHER" id="PTHR46487">
    <property type="entry name" value="DNA REPAIR PROTEIN XRCC3"/>
    <property type="match status" value="1"/>
</dbReference>
<feature type="domain" description="RecA family profile 1" evidence="7">
    <location>
        <begin position="84"/>
        <end position="256"/>
    </location>
</feature>
<dbReference type="EMBL" id="CH916374">
    <property type="protein sequence ID" value="EDV91505.1"/>
    <property type="molecule type" value="Genomic_DNA"/>
</dbReference>
<dbReference type="eggNOG" id="KOG1564">
    <property type="taxonomic scope" value="Eukaryota"/>
</dbReference>
<dbReference type="GO" id="GO:0033065">
    <property type="term" value="C:Rad51C-XRCC3 complex"/>
    <property type="evidence" value="ECO:0007669"/>
    <property type="project" value="TreeGrafter"/>
</dbReference>
<gene>
    <name evidence="8" type="primary">Dgri\GH17480</name>
    <name evidence="8" type="ORF">Dgri_GH17480</name>
</gene>
<dbReference type="Gene3D" id="3.40.50.300">
    <property type="entry name" value="P-loop containing nucleotide triphosphate hydrolases"/>
    <property type="match status" value="1"/>
</dbReference>
<dbReference type="GO" id="GO:0008298">
    <property type="term" value="P:intracellular mRNA localization"/>
    <property type="evidence" value="ECO:0007669"/>
    <property type="project" value="EnsemblMetazoa"/>
</dbReference>
<dbReference type="GO" id="GO:0000400">
    <property type="term" value="F:four-way junction DNA binding"/>
    <property type="evidence" value="ECO:0007669"/>
    <property type="project" value="TreeGrafter"/>
</dbReference>
<dbReference type="GO" id="GO:0071140">
    <property type="term" value="P:resolution of mitotic recombination intermediates"/>
    <property type="evidence" value="ECO:0007669"/>
    <property type="project" value="TreeGrafter"/>
</dbReference>
<evidence type="ECO:0000256" key="3">
    <source>
        <dbReference type="ARBA" id="ARBA00022763"/>
    </source>
</evidence>
<keyword evidence="6" id="KW-0539">Nucleus</keyword>
<dbReference type="HOGENOM" id="CLU_041732_1_0_1"/>
<organism evidence="9">
    <name type="scientific">Drosophila grimshawi</name>
    <name type="common">Hawaiian fruit fly</name>
    <name type="synonym">Idiomyia grimshawi</name>
    <dbReference type="NCBI Taxonomy" id="7222"/>
    <lineage>
        <taxon>Eukaryota</taxon>
        <taxon>Metazoa</taxon>
        <taxon>Ecdysozoa</taxon>
        <taxon>Arthropoda</taxon>
        <taxon>Hexapoda</taxon>
        <taxon>Insecta</taxon>
        <taxon>Pterygota</taxon>
        <taxon>Neoptera</taxon>
        <taxon>Endopterygota</taxon>
        <taxon>Diptera</taxon>
        <taxon>Brachycera</taxon>
        <taxon>Muscomorpha</taxon>
        <taxon>Ephydroidea</taxon>
        <taxon>Drosophilidae</taxon>
        <taxon>Drosophila</taxon>
        <taxon>Hawaiian Drosophila</taxon>
    </lineage>
</organism>
<dbReference type="FunCoup" id="B4JTS6">
    <property type="interactions" value="795"/>
</dbReference>
<dbReference type="InParanoid" id="B4JTS6"/>
<dbReference type="GO" id="GO:0045003">
    <property type="term" value="P:double-strand break repair via synthesis-dependent strand annealing"/>
    <property type="evidence" value="ECO:0007669"/>
    <property type="project" value="TreeGrafter"/>
</dbReference>
<dbReference type="GO" id="GO:0090656">
    <property type="term" value="P:t-circle formation"/>
    <property type="evidence" value="ECO:0007669"/>
    <property type="project" value="TreeGrafter"/>
</dbReference>
<proteinExistence type="predicted"/>
<dbReference type="PANTHER" id="PTHR46487:SF1">
    <property type="entry name" value="DNA REPAIR PROTEIN XRCC3"/>
    <property type="match status" value="1"/>
</dbReference>
<keyword evidence="4" id="KW-0067">ATP-binding</keyword>
<dbReference type="GO" id="GO:0009951">
    <property type="term" value="P:polarity specification of dorsal/ventral axis"/>
    <property type="evidence" value="ECO:0007669"/>
    <property type="project" value="EnsemblMetazoa"/>
</dbReference>
<evidence type="ECO:0000256" key="2">
    <source>
        <dbReference type="ARBA" id="ARBA00022741"/>
    </source>
</evidence>
<dbReference type="InterPro" id="IPR027417">
    <property type="entry name" value="P-loop_NTPase"/>
</dbReference>
<dbReference type="GO" id="GO:0007294">
    <property type="term" value="P:germarium-derived oocyte fate determination"/>
    <property type="evidence" value="ECO:0007669"/>
    <property type="project" value="EnsemblMetazoa"/>
</dbReference>
<keyword evidence="5" id="KW-0234">DNA repair</keyword>
<dbReference type="GO" id="GO:0140664">
    <property type="term" value="F:ATP-dependent DNA damage sensor activity"/>
    <property type="evidence" value="ECO:0007669"/>
    <property type="project" value="InterPro"/>
</dbReference>
<dbReference type="InterPro" id="IPR047348">
    <property type="entry name" value="XRCC3-like_C"/>
</dbReference>
<dbReference type="AlphaFoldDB" id="B4JTS6"/>
<dbReference type="InterPro" id="IPR016467">
    <property type="entry name" value="DNA_recomb/repair_RecA-like"/>
</dbReference>
<dbReference type="GO" id="GO:0030717">
    <property type="term" value="P:oocyte karyosome formation"/>
    <property type="evidence" value="ECO:0007669"/>
    <property type="project" value="EnsemblMetazoa"/>
</dbReference>
<dbReference type="SMR" id="B4JTS6"/>
<dbReference type="GO" id="GO:0009949">
    <property type="term" value="P:polarity specification of anterior/posterior axis"/>
    <property type="evidence" value="ECO:0007669"/>
    <property type="project" value="EnsemblMetazoa"/>
</dbReference>
<dbReference type="InterPro" id="IPR020588">
    <property type="entry name" value="RecA_ATP-bd"/>
</dbReference>
<keyword evidence="2" id="KW-0547">Nucleotide-binding</keyword>
<evidence type="ECO:0000313" key="9">
    <source>
        <dbReference type="Proteomes" id="UP000001070"/>
    </source>
</evidence>
<dbReference type="OrthoDB" id="1861185at2759"/>
<keyword evidence="9" id="KW-1185">Reference proteome</keyword>
<name>B4JTS6_DROGR</name>
<dbReference type="SUPFAM" id="SSF52540">
    <property type="entry name" value="P-loop containing nucleoside triphosphate hydrolases"/>
    <property type="match status" value="1"/>
</dbReference>
<dbReference type="InterPro" id="IPR013632">
    <property type="entry name" value="Rad51_C"/>
</dbReference>
<accession>B4JTS6</accession>
<protein>
    <submittedName>
        <fullName evidence="8">GH17480</fullName>
    </submittedName>
</protein>
<comment type="subcellular location">
    <subcellularLocation>
        <location evidence="1">Nucleus</location>
    </subcellularLocation>
</comment>
<dbReference type="PROSITE" id="PS50162">
    <property type="entry name" value="RECA_2"/>
    <property type="match status" value="1"/>
</dbReference>
<keyword evidence="3" id="KW-0227">DNA damage</keyword>
<dbReference type="Pfam" id="PF08423">
    <property type="entry name" value="Rad51"/>
    <property type="match status" value="1"/>
</dbReference>
<dbReference type="Proteomes" id="UP000001070">
    <property type="component" value="Unassembled WGS sequence"/>
</dbReference>